<organism evidence="12 13">
    <name type="scientific">Knufia fluminis</name>
    <dbReference type="NCBI Taxonomy" id="191047"/>
    <lineage>
        <taxon>Eukaryota</taxon>
        <taxon>Fungi</taxon>
        <taxon>Dikarya</taxon>
        <taxon>Ascomycota</taxon>
        <taxon>Pezizomycotina</taxon>
        <taxon>Eurotiomycetes</taxon>
        <taxon>Chaetothyriomycetidae</taxon>
        <taxon>Chaetothyriales</taxon>
        <taxon>Trichomeriaceae</taxon>
        <taxon>Knufia</taxon>
    </lineage>
</organism>
<feature type="transmembrane region" description="Helical" evidence="11">
    <location>
        <begin position="35"/>
        <end position="62"/>
    </location>
</feature>
<feature type="transmembrane region" description="Helical" evidence="11">
    <location>
        <begin position="545"/>
        <end position="564"/>
    </location>
</feature>
<feature type="transmembrane region" description="Helical" evidence="11">
    <location>
        <begin position="709"/>
        <end position="728"/>
    </location>
</feature>
<keyword evidence="9 11" id="KW-0472">Membrane</keyword>
<dbReference type="CDD" id="cd16023">
    <property type="entry name" value="GPI_EPT_3"/>
    <property type="match status" value="1"/>
</dbReference>
<keyword evidence="5" id="KW-0808">Transferase</keyword>
<proteinExistence type="inferred from homology"/>
<keyword evidence="13" id="KW-1185">Reference proteome</keyword>
<dbReference type="GO" id="GO:0051377">
    <property type="term" value="F:mannose-ethanolamine phosphotransferase activity"/>
    <property type="evidence" value="ECO:0007669"/>
    <property type="project" value="InterPro"/>
</dbReference>
<dbReference type="GO" id="GO:0005789">
    <property type="term" value="C:endoplasmic reticulum membrane"/>
    <property type="evidence" value="ECO:0007669"/>
    <property type="project" value="UniProtKB-SubCell"/>
</dbReference>
<keyword evidence="6 11" id="KW-0812">Transmembrane</keyword>
<evidence type="ECO:0000256" key="6">
    <source>
        <dbReference type="ARBA" id="ARBA00022692"/>
    </source>
</evidence>
<keyword evidence="4" id="KW-0337">GPI-anchor biosynthesis</keyword>
<dbReference type="Pfam" id="PF01663">
    <property type="entry name" value="Phosphodiest"/>
    <property type="match status" value="1"/>
</dbReference>
<feature type="transmembrane region" description="Helical" evidence="11">
    <location>
        <begin position="748"/>
        <end position="772"/>
    </location>
</feature>
<evidence type="ECO:0000256" key="9">
    <source>
        <dbReference type="ARBA" id="ARBA00023136"/>
    </source>
</evidence>
<comment type="subcellular location">
    <subcellularLocation>
        <location evidence="1">Endoplasmic reticulum membrane</location>
        <topology evidence="1">Multi-pass membrane protein</topology>
    </subcellularLocation>
</comment>
<evidence type="ECO:0000256" key="2">
    <source>
        <dbReference type="ARBA" id="ARBA00004687"/>
    </source>
</evidence>
<feature type="transmembrane region" description="Helical" evidence="11">
    <location>
        <begin position="513"/>
        <end position="533"/>
    </location>
</feature>
<evidence type="ECO:0000313" key="12">
    <source>
        <dbReference type="EMBL" id="KAK5954007.1"/>
    </source>
</evidence>
<feature type="transmembrane region" description="Helical" evidence="11">
    <location>
        <begin position="604"/>
        <end position="622"/>
    </location>
</feature>
<protein>
    <submittedName>
        <fullName evidence="12">Mannose-ethanolamine phosphotransferase gpi13</fullName>
    </submittedName>
</protein>
<reference evidence="12 13" key="1">
    <citation type="submission" date="2022-12" db="EMBL/GenBank/DDBJ databases">
        <title>Genomic features and morphological characterization of a novel Knufia sp. strain isolated from spacecraft assembly facility.</title>
        <authorList>
            <person name="Teixeira M."/>
            <person name="Chander A.M."/>
            <person name="Stajich J.E."/>
            <person name="Venkateswaran K."/>
        </authorList>
    </citation>
    <scope>NUCLEOTIDE SEQUENCE [LARGE SCALE GENOMIC DNA]</scope>
    <source>
        <strain evidence="12 13">FJI-L2-BK-P2</strain>
    </source>
</reference>
<feature type="transmembrane region" description="Helical" evidence="11">
    <location>
        <begin position="979"/>
        <end position="1002"/>
    </location>
</feature>
<gene>
    <name evidence="12" type="primary">GPI13</name>
    <name evidence="12" type="ORF">OHC33_005279</name>
</gene>
<feature type="transmembrane region" description="Helical" evidence="11">
    <location>
        <begin position="851"/>
        <end position="875"/>
    </location>
</feature>
<feature type="transmembrane region" description="Helical" evidence="11">
    <location>
        <begin position="480"/>
        <end position="501"/>
    </location>
</feature>
<name>A0AAN8INB9_9EURO</name>
<evidence type="ECO:0000256" key="10">
    <source>
        <dbReference type="ARBA" id="ARBA00023180"/>
    </source>
</evidence>
<evidence type="ECO:0000256" key="5">
    <source>
        <dbReference type="ARBA" id="ARBA00022679"/>
    </source>
</evidence>
<dbReference type="PANTHER" id="PTHR23071">
    <property type="entry name" value="PHOSPHATIDYLINOSITOL GLYCAN"/>
    <property type="match status" value="1"/>
</dbReference>
<evidence type="ECO:0000256" key="11">
    <source>
        <dbReference type="SAM" id="Phobius"/>
    </source>
</evidence>
<feature type="transmembrane region" description="Helical" evidence="11">
    <location>
        <begin position="576"/>
        <end position="598"/>
    </location>
</feature>
<evidence type="ECO:0000256" key="7">
    <source>
        <dbReference type="ARBA" id="ARBA00022824"/>
    </source>
</evidence>
<dbReference type="EMBL" id="JAKLMC020000010">
    <property type="protein sequence ID" value="KAK5954007.1"/>
    <property type="molecule type" value="Genomic_DNA"/>
</dbReference>
<dbReference type="GO" id="GO:0006506">
    <property type="term" value="P:GPI anchor biosynthetic process"/>
    <property type="evidence" value="ECO:0007669"/>
    <property type="project" value="UniProtKB-KW"/>
</dbReference>
<feature type="transmembrane region" description="Helical" evidence="11">
    <location>
        <begin position="944"/>
        <end position="967"/>
    </location>
</feature>
<evidence type="ECO:0000256" key="1">
    <source>
        <dbReference type="ARBA" id="ARBA00004477"/>
    </source>
</evidence>
<dbReference type="Gene3D" id="3.40.720.10">
    <property type="entry name" value="Alkaline Phosphatase, subunit A"/>
    <property type="match status" value="1"/>
</dbReference>
<keyword evidence="7" id="KW-0256">Endoplasmic reticulum</keyword>
<dbReference type="Proteomes" id="UP001316803">
    <property type="component" value="Unassembled WGS sequence"/>
</dbReference>
<comment type="caution">
    <text evidence="12">The sequence shown here is derived from an EMBL/GenBank/DDBJ whole genome shotgun (WGS) entry which is preliminary data.</text>
</comment>
<evidence type="ECO:0000256" key="4">
    <source>
        <dbReference type="ARBA" id="ARBA00022502"/>
    </source>
</evidence>
<evidence type="ECO:0000256" key="8">
    <source>
        <dbReference type="ARBA" id="ARBA00022989"/>
    </source>
</evidence>
<dbReference type="InterPro" id="IPR002591">
    <property type="entry name" value="Phosphodiest/P_Trfase"/>
</dbReference>
<dbReference type="InterPro" id="IPR037675">
    <property type="entry name" value="PIG-O_N"/>
</dbReference>
<keyword evidence="8 11" id="KW-1133">Transmembrane helix</keyword>
<accession>A0AAN8INB9</accession>
<comment type="similarity">
    <text evidence="3">Belongs to the PIGG/PIGN/PIGO family. PIGO subfamily.</text>
</comment>
<evidence type="ECO:0000313" key="13">
    <source>
        <dbReference type="Proteomes" id="UP001316803"/>
    </source>
</evidence>
<dbReference type="AlphaFoldDB" id="A0AAN8INB9"/>
<dbReference type="PANTHER" id="PTHR23071:SF1">
    <property type="entry name" value="GPI ETHANOLAMINE PHOSPHATE TRANSFERASE 3"/>
    <property type="match status" value="1"/>
</dbReference>
<keyword evidence="10" id="KW-0325">Glycoprotein</keyword>
<feature type="transmembrane region" description="Helical" evidence="11">
    <location>
        <begin position="809"/>
        <end position="839"/>
    </location>
</feature>
<dbReference type="SUPFAM" id="SSF53649">
    <property type="entry name" value="Alkaline phosphatase-like"/>
    <property type="match status" value="1"/>
</dbReference>
<comment type="pathway">
    <text evidence="2">Glycolipid biosynthesis; glycosylphosphatidylinositol-anchor biosynthesis.</text>
</comment>
<dbReference type="InterPro" id="IPR039524">
    <property type="entry name" value="PIGO/GPI13"/>
</dbReference>
<sequence length="1018" mass="112467">MSDEGSSKELSATTHGSDVITEGLKNRTNTRHRAIAFKVSHVLVSLFFIWLFFIHIIGLFLFTKGFLLTRLVLEDRSSCDILPNGLPSPDISDGCWHPRTFKKAVVIIVDALRYDFTVPAQKDSASPPKYYHDNLPFLYDTAVAHPEKAFLFPFIADPPTSTLQRLKGLTAGNLPTFIDIGSNFAGQATEEDNILVQLKRQGKRIVHLGDDTWHSLFPGYFDQNLTHAYDSFNVWDLHTVDNGVIEHIFPLLNDQVSLGWDIIFGHFLGVDHAGHRYGPDHPAMAEKLRQMNDVLERLTKEIDDETLLVVMGDHGMDSKGDHGGESDDEVEATLWMYSNGPRFGRLSKDDIRPPATAKERPVQQIDLVSTLSLLLCLPVPFNNLGKPIAEAFVRNTPATRRDQENLAQVNLLVFEQMRRYQSKYAEAREFTEDDSISAFRDQLKSTSAQGEDVNTNFSKWHARTVAMYRQLWANFDLQDMATGVSILLLGLAALLIIAELATAECEKDLLPTLRYTVIGTAAGVIAAIPGLVLNPTSAQITSTTGLLPLATGGSLVGAIASKVIKSVNTRSITRPSAWTWLALFFTISQAAGFASNSYTIHEDTILTFLLGTFSVFTLLSSLRQVSGSDRVLGVYHSGLFMVLTRAASFSRLCREEQMPGCRSTFYASQTSSTSAPWQLLIPSIISFLLPEIIKAFYKGTASYVGSAGFWVGLCFRGGLMLTALYWIIDAADNGDWLAETFSSSTLKTISITIARCVFAIAVPIGFSTFVWAKPCVDISIIDLPSPTASGEAKPQITVLGYANMFGSRYFLLIPAFVLSIILLLPPMGQYSLAICAWQILCLLEILDTNGIAITGIARPFIGPVVLAMLGSYHFFKTGHQAVLSSIQWNAAFVPLRTIRYPWSPILIILNNFGPQILCAAAVPLTVLWKRPISKEGLRGYWSDIMQACMAHLLYYATIQAATTMWAGHLRRHLMLYRVFMPRFLMASGVLFVIDLMLIVVALGGTRVTGSSVAEIFGY</sequence>
<evidence type="ECO:0000256" key="3">
    <source>
        <dbReference type="ARBA" id="ARBA00008695"/>
    </source>
</evidence>
<feature type="transmembrane region" description="Helical" evidence="11">
    <location>
        <begin position="905"/>
        <end position="924"/>
    </location>
</feature>
<dbReference type="InterPro" id="IPR017850">
    <property type="entry name" value="Alkaline_phosphatase_core_sf"/>
</dbReference>